<gene>
    <name evidence="2" type="ORF">EZ242_19230</name>
</gene>
<sequence length="721" mass="77698">MNRRSIAAAFLLAPVVSWAAPVSGSYVTDVAVQYVEDDVFRAMAAQTNMALCILSQAIPPSIVNRYRFDPYLALVDGAKCQLDGAQQKLIRVSATSSRNEGEPQISKGHIAPDVSDSVAIAFHLSAAREPVANDFGEWTLRYTVYDNMAMLQRGRIEATGTSLTMSVEAGGPMVRSLRLAIALSSRTDGRWRKGAFEMREGAGVLQGGLAQNGSTYCVSLDRDPPEARCFDTDPSGALPVDTRYRLYDDVTGAVYESEAARLILRSAKGGFAYATYRQVVGSGLEGSVFSPLSGAGAYKVYRPAGSLLRSAVESVSFDDLAMRPFRATFQRAGASLPEPVEMRWNASQQRFEVIGVFSCYDGCVSDAITPESVSHADLVNRGAKDFAFVKPADLGTETLRFNIVPGASIDVAPRMQWLARTFVEPNSPAMTLRCARDCPTAARIATATEAARSYVPETIDQVAADVVVSYTWDPLQMVLRDQTGMVVSTEGTDLPADAGLLTGPLIPAAIFDEAQAKCLVETGAACAPDSLAMLASESFRWLMLRGDLRPAFLVAADGSYKTLERRPRALWQVPDSPERYGSQAGNVLDLFVDELGGLGGIPLACTDENLERVACTAGLVSQTPAFEIPEDGAVNRVTVNGQTKWVRRVFQKLQLRIVSAPDVEHAVTSGLPALPELFTDAEDPTNPDSEMYAGDPARAAFKRDKEDPAVGGELLGLQLKR</sequence>
<comment type="caution">
    <text evidence="2">The sequence shown here is derived from an EMBL/GenBank/DDBJ whole genome shotgun (WGS) entry which is preliminary data.</text>
</comment>
<feature type="signal peptide" evidence="1">
    <location>
        <begin position="1"/>
        <end position="19"/>
    </location>
</feature>
<dbReference type="AlphaFoldDB" id="A0A4Z0BFB1"/>
<evidence type="ECO:0000256" key="1">
    <source>
        <dbReference type="SAM" id="SignalP"/>
    </source>
</evidence>
<evidence type="ECO:0000313" key="3">
    <source>
        <dbReference type="Proteomes" id="UP000297564"/>
    </source>
</evidence>
<feature type="chain" id="PRO_5021428528" evidence="1">
    <location>
        <begin position="20"/>
        <end position="721"/>
    </location>
</feature>
<protein>
    <submittedName>
        <fullName evidence="2">Uncharacterized protein</fullName>
    </submittedName>
</protein>
<dbReference type="RefSeq" id="WP_135286825.1">
    <property type="nucleotide sequence ID" value="NZ_SMLL01000008.1"/>
</dbReference>
<dbReference type="Proteomes" id="UP000297564">
    <property type="component" value="Unassembled WGS sequence"/>
</dbReference>
<keyword evidence="1" id="KW-0732">Signal</keyword>
<evidence type="ECO:0000313" key="2">
    <source>
        <dbReference type="EMBL" id="TFY96814.1"/>
    </source>
</evidence>
<organism evidence="2 3">
    <name type="scientific">Ramlibacter rhizophilus</name>
    <dbReference type="NCBI Taxonomy" id="1781167"/>
    <lineage>
        <taxon>Bacteria</taxon>
        <taxon>Pseudomonadati</taxon>
        <taxon>Pseudomonadota</taxon>
        <taxon>Betaproteobacteria</taxon>
        <taxon>Burkholderiales</taxon>
        <taxon>Comamonadaceae</taxon>
        <taxon>Ramlibacter</taxon>
    </lineage>
</organism>
<proteinExistence type="predicted"/>
<name>A0A4Z0BFB1_9BURK</name>
<dbReference type="EMBL" id="SMLL01000008">
    <property type="protein sequence ID" value="TFY96814.1"/>
    <property type="molecule type" value="Genomic_DNA"/>
</dbReference>
<reference evidence="2 3" key="1">
    <citation type="submission" date="2019-03" db="EMBL/GenBank/DDBJ databases">
        <title>Ramlibacter rhizophilus CCTCC AB2015357, whole genome shotgun sequence.</title>
        <authorList>
            <person name="Zhang X."/>
            <person name="Feng G."/>
            <person name="Zhu H."/>
        </authorList>
    </citation>
    <scope>NUCLEOTIDE SEQUENCE [LARGE SCALE GENOMIC DNA]</scope>
    <source>
        <strain evidence="2 3">CCTCC AB2015357</strain>
    </source>
</reference>
<keyword evidence="3" id="KW-1185">Reference proteome</keyword>
<accession>A0A4Z0BFB1</accession>